<dbReference type="PROSITE" id="PS51975">
    <property type="entry name" value="RNASE_H_2"/>
    <property type="match status" value="1"/>
</dbReference>
<evidence type="ECO:0000256" key="10">
    <source>
        <dbReference type="SAM" id="MobiDB-lite"/>
    </source>
</evidence>
<comment type="cofactor">
    <cofactor evidence="2">
        <name>Mg(2+)</name>
        <dbReference type="ChEBI" id="CHEBI:18420"/>
    </cofactor>
</comment>
<dbReference type="InterPro" id="IPR013924">
    <property type="entry name" value="RNase_H2_suC"/>
</dbReference>
<keyword evidence="7 8" id="KW-0378">Hydrolase</keyword>
<comment type="catalytic activity">
    <reaction evidence="1 8 9">
        <text>Endonucleolytic cleavage to 5'-phosphomonoester.</text>
        <dbReference type="EC" id="3.1.26.4"/>
    </reaction>
</comment>
<evidence type="ECO:0000256" key="3">
    <source>
        <dbReference type="ARBA" id="ARBA00007058"/>
    </source>
</evidence>
<keyword evidence="13" id="KW-1185">Reference proteome</keyword>
<dbReference type="FunFam" id="3.30.420.10:FF:000016">
    <property type="entry name" value="Ribonuclease"/>
    <property type="match status" value="1"/>
</dbReference>
<dbReference type="GO" id="GO:0046872">
    <property type="term" value="F:metal ion binding"/>
    <property type="evidence" value="ECO:0007669"/>
    <property type="project" value="UniProtKB-KW"/>
</dbReference>
<feature type="domain" description="RNase H type-2" evidence="11">
    <location>
        <begin position="8"/>
        <end position="228"/>
    </location>
</feature>
<accession>A0ABD1YZL6</accession>
<name>A0ABD1YZL6_9MARC</name>
<dbReference type="InterPro" id="IPR004649">
    <property type="entry name" value="RNase_H2_suA"/>
</dbReference>
<protein>
    <recommendedName>
        <fullName evidence="9">Ribonuclease</fullName>
        <ecNumber evidence="9">3.1.26.4</ecNumber>
    </recommendedName>
</protein>
<evidence type="ECO:0000256" key="7">
    <source>
        <dbReference type="ARBA" id="ARBA00022801"/>
    </source>
</evidence>
<dbReference type="EMBL" id="JBHFFA010000003">
    <property type="protein sequence ID" value="KAL2635933.1"/>
    <property type="molecule type" value="Genomic_DNA"/>
</dbReference>
<dbReference type="PANTHER" id="PTHR10954:SF7">
    <property type="entry name" value="RIBONUCLEASE H2 SUBUNIT A"/>
    <property type="match status" value="1"/>
</dbReference>
<feature type="compositionally biased region" description="Basic residues" evidence="10">
    <location>
        <begin position="357"/>
        <end position="366"/>
    </location>
</feature>
<feature type="binding site" evidence="8">
    <location>
        <position position="15"/>
    </location>
    <ligand>
        <name>a divalent metal cation</name>
        <dbReference type="ChEBI" id="CHEBI:60240"/>
    </ligand>
</feature>
<dbReference type="InterPro" id="IPR012337">
    <property type="entry name" value="RNaseH-like_sf"/>
</dbReference>
<dbReference type="Gene3D" id="2.40.128.680">
    <property type="match status" value="1"/>
</dbReference>
<feature type="binding site" evidence="8">
    <location>
        <position position="14"/>
    </location>
    <ligand>
        <name>a divalent metal cation</name>
        <dbReference type="ChEBI" id="CHEBI:60240"/>
    </ligand>
</feature>
<dbReference type="GO" id="GO:0003723">
    <property type="term" value="F:RNA binding"/>
    <property type="evidence" value="ECO:0007669"/>
    <property type="project" value="UniProtKB-UniRule"/>
</dbReference>
<dbReference type="CDD" id="cd09271">
    <property type="entry name" value="RNase_H2-C"/>
    <property type="match status" value="1"/>
</dbReference>
<dbReference type="CDD" id="cd07181">
    <property type="entry name" value="RNase_HII_eukaryota_like"/>
    <property type="match status" value="1"/>
</dbReference>
<dbReference type="NCBIfam" id="TIGR00729">
    <property type="entry name" value="ribonuclease HII"/>
    <property type="match status" value="1"/>
</dbReference>
<dbReference type="Proteomes" id="UP001605036">
    <property type="component" value="Unassembled WGS sequence"/>
</dbReference>
<dbReference type="GO" id="GO:0004523">
    <property type="term" value="F:RNA-DNA hybrid ribonuclease activity"/>
    <property type="evidence" value="ECO:0007669"/>
    <property type="project" value="UniProtKB-UniRule"/>
</dbReference>
<sequence length="366" mass="40141">MPGWASKPCIMGIDEAGRGPVLGPMVYGCALCALSEKSRLATLQFADSKTLTEAKREELFESIKADETIGWYVDVIDPRELSAKMLKRNRESLNVISYDSAMGLIRRGLDQGYNLSEVYVDTVGDAEKFQARLSQNFPGINFTVAKKADSLFPVVSAASIVAKVTRDRALKDWVMSEVGKDIGRSFGSSHPGGLPSMEQQRQSECNGVIRVTKDCVDLSAAVHMLPCCVGHNGTAPVSTFFTPRASGETNDGLQLQEASFRGRGLQGLSLELPAEHVGYVLGKSSTIKSQDSVIDEWKTQAEFHNLTYWNHDSKPSSSDPLQRCFDWLHLSNIIHGSISEEEVTSMMEQQTGESRGLKRKSSSLLP</sequence>
<evidence type="ECO:0000256" key="4">
    <source>
        <dbReference type="ARBA" id="ARBA00022722"/>
    </source>
</evidence>
<organism evidence="12 13">
    <name type="scientific">Riccia fluitans</name>
    <dbReference type="NCBI Taxonomy" id="41844"/>
    <lineage>
        <taxon>Eukaryota</taxon>
        <taxon>Viridiplantae</taxon>
        <taxon>Streptophyta</taxon>
        <taxon>Embryophyta</taxon>
        <taxon>Marchantiophyta</taxon>
        <taxon>Marchantiopsida</taxon>
        <taxon>Marchantiidae</taxon>
        <taxon>Marchantiales</taxon>
        <taxon>Ricciaceae</taxon>
        <taxon>Riccia</taxon>
    </lineage>
</organism>
<dbReference type="Pfam" id="PF01351">
    <property type="entry name" value="RNase_HII"/>
    <property type="match status" value="1"/>
</dbReference>
<dbReference type="PANTHER" id="PTHR10954">
    <property type="entry name" value="RIBONUCLEASE H2 SUBUNIT A"/>
    <property type="match status" value="1"/>
</dbReference>
<dbReference type="EC" id="3.1.26.4" evidence="9"/>
<evidence type="ECO:0000256" key="2">
    <source>
        <dbReference type="ARBA" id="ARBA00001946"/>
    </source>
</evidence>
<comment type="caution">
    <text evidence="12">The sequence shown here is derived from an EMBL/GenBank/DDBJ whole genome shotgun (WGS) entry which is preliminary data.</text>
</comment>
<reference evidence="12 13" key="1">
    <citation type="submission" date="2024-09" db="EMBL/GenBank/DDBJ databases">
        <title>Chromosome-scale assembly of Riccia fluitans.</title>
        <authorList>
            <person name="Paukszto L."/>
            <person name="Sawicki J."/>
            <person name="Karawczyk K."/>
            <person name="Piernik-Szablinska J."/>
            <person name="Szczecinska M."/>
            <person name="Mazdziarz M."/>
        </authorList>
    </citation>
    <scope>NUCLEOTIDE SEQUENCE [LARGE SCALE GENOMIC DNA]</scope>
    <source>
        <strain evidence="12">Rf_01</strain>
        <tissue evidence="12">Aerial parts of the thallus</tissue>
    </source>
</reference>
<dbReference type="Gene3D" id="3.30.420.10">
    <property type="entry name" value="Ribonuclease H-like superfamily/Ribonuclease H"/>
    <property type="match status" value="1"/>
</dbReference>
<dbReference type="GO" id="GO:0006401">
    <property type="term" value="P:RNA catabolic process"/>
    <property type="evidence" value="ECO:0007669"/>
    <property type="project" value="UniProtKB-UniRule"/>
</dbReference>
<evidence type="ECO:0000313" key="13">
    <source>
        <dbReference type="Proteomes" id="UP001605036"/>
    </source>
</evidence>
<comment type="cofactor">
    <cofactor evidence="8">
        <name>Mn(2+)</name>
        <dbReference type="ChEBI" id="CHEBI:29035"/>
    </cofactor>
    <cofactor evidence="8">
        <name>Mg(2+)</name>
        <dbReference type="ChEBI" id="CHEBI:18420"/>
    </cofactor>
    <text evidence="8">Manganese or magnesium. Binds 1 divalent metal ion per monomer in the absence of substrate. May bind a second metal ion after substrate binding.</text>
</comment>
<keyword evidence="4 8" id="KW-0540">Nuclease</keyword>
<feature type="binding site" evidence="8">
    <location>
        <position position="121"/>
    </location>
    <ligand>
        <name>a divalent metal cation</name>
        <dbReference type="ChEBI" id="CHEBI:60240"/>
    </ligand>
</feature>
<dbReference type="PROSITE" id="PS51257">
    <property type="entry name" value="PROKAR_LIPOPROTEIN"/>
    <property type="match status" value="1"/>
</dbReference>
<dbReference type="InterPro" id="IPR001352">
    <property type="entry name" value="RNase_HII/HIII"/>
</dbReference>
<evidence type="ECO:0000313" key="12">
    <source>
        <dbReference type="EMBL" id="KAL2635933.1"/>
    </source>
</evidence>
<comment type="function">
    <text evidence="9">Endonuclease that specifically degrades the RNA of RNA-DNA hybrids.</text>
</comment>
<evidence type="ECO:0000256" key="1">
    <source>
        <dbReference type="ARBA" id="ARBA00000077"/>
    </source>
</evidence>
<evidence type="ECO:0000256" key="8">
    <source>
        <dbReference type="PROSITE-ProRule" id="PRU01319"/>
    </source>
</evidence>
<keyword evidence="6 8" id="KW-0255">Endonuclease</keyword>
<dbReference type="Pfam" id="PF08615">
    <property type="entry name" value="RNase_H2_suC"/>
    <property type="match status" value="1"/>
</dbReference>
<evidence type="ECO:0000256" key="5">
    <source>
        <dbReference type="ARBA" id="ARBA00022723"/>
    </source>
</evidence>
<comment type="similarity">
    <text evidence="3">Belongs to the RNase HII family. Eukaryotic subfamily.</text>
</comment>
<dbReference type="InterPro" id="IPR024567">
    <property type="entry name" value="RNase_HII/HIII_dom"/>
</dbReference>
<dbReference type="SUPFAM" id="SSF53098">
    <property type="entry name" value="Ribonuclease H-like"/>
    <property type="match status" value="1"/>
</dbReference>
<evidence type="ECO:0000256" key="9">
    <source>
        <dbReference type="RuleBase" id="RU003515"/>
    </source>
</evidence>
<proteinExistence type="inferred from homology"/>
<evidence type="ECO:0000256" key="6">
    <source>
        <dbReference type="ARBA" id="ARBA00022759"/>
    </source>
</evidence>
<evidence type="ECO:0000259" key="11">
    <source>
        <dbReference type="PROSITE" id="PS51975"/>
    </source>
</evidence>
<dbReference type="AlphaFoldDB" id="A0ABD1YZL6"/>
<feature type="region of interest" description="Disordered" evidence="10">
    <location>
        <begin position="343"/>
        <end position="366"/>
    </location>
</feature>
<dbReference type="InterPro" id="IPR036397">
    <property type="entry name" value="RNaseH_sf"/>
</dbReference>
<gene>
    <name evidence="12" type="ORF">R1flu_007412</name>
</gene>
<keyword evidence="5 8" id="KW-0479">Metal-binding</keyword>